<dbReference type="AlphaFoldDB" id="A0A516V2S7"/>
<dbReference type="PANTHER" id="PTHR42754:SF1">
    <property type="entry name" value="LIPOPROTEIN"/>
    <property type="match status" value="1"/>
</dbReference>
<evidence type="ECO:0000313" key="3">
    <source>
        <dbReference type="EMBL" id="QDQ72822.1"/>
    </source>
</evidence>
<dbReference type="NCBIfam" id="TIGR02608">
    <property type="entry name" value="delta_60_rpt"/>
    <property type="match status" value="7"/>
</dbReference>
<organism evidence="3 4">
    <name type="scientific">Pseudoluteimonas lycopersici</name>
    <dbReference type="NCBI Taxonomy" id="1324796"/>
    <lineage>
        <taxon>Bacteria</taxon>
        <taxon>Pseudomonadati</taxon>
        <taxon>Pseudomonadota</taxon>
        <taxon>Gammaproteobacteria</taxon>
        <taxon>Lysobacterales</taxon>
        <taxon>Lysobacteraceae</taxon>
        <taxon>Pseudoluteimonas</taxon>
    </lineage>
</organism>
<proteinExistence type="predicted"/>
<protein>
    <recommendedName>
        <fullName evidence="5">Delta-60 repeat domain-containing protein</fullName>
    </recommendedName>
</protein>
<dbReference type="Pfam" id="PF17164">
    <property type="entry name" value="DUF5122"/>
    <property type="match status" value="6"/>
</dbReference>
<evidence type="ECO:0000256" key="2">
    <source>
        <dbReference type="SAM" id="Phobius"/>
    </source>
</evidence>
<keyword evidence="2" id="KW-0812">Transmembrane</keyword>
<dbReference type="PANTHER" id="PTHR42754">
    <property type="entry name" value="ENDOGLUCANASE"/>
    <property type="match status" value="1"/>
</dbReference>
<evidence type="ECO:0000256" key="1">
    <source>
        <dbReference type="SAM" id="MobiDB-lite"/>
    </source>
</evidence>
<dbReference type="InterPro" id="IPR013431">
    <property type="entry name" value="Delta_60_rpt"/>
</dbReference>
<keyword evidence="2" id="KW-1133">Transmembrane helix</keyword>
<dbReference type="EMBL" id="CP041742">
    <property type="protein sequence ID" value="QDQ72822.1"/>
    <property type="molecule type" value="Genomic_DNA"/>
</dbReference>
<sequence length="489" mass="50794">MFATDGGAGRRKRQHLQTQRLRSGVSSAPWPVLPRADLASKASGGLGRAVMRLLASAVTLALFALAGLAHAAPGGLDPSFGAGGRVVTDFNLSTDIANAVALQADGKLVVVGTTYTDNGYSGEDFAIARYNADGSIDTSFGTNGRVTTDFPGLAAVASSVLVQPDGKILVAGGAYPLFVFLGNFELARYNPDGSLDTGFGDGGIVTTVFPHGSYAFALALQPDGRIIAAGTDYVDFSSEANSDTDFAIARYEADGSPDSSFGSGGQVSTDFERLNDDAFAVLIRPDGRIVVVGSSRDRLTDYDFAAARYLADGQLDPAFGTGGKVSTDFARGFDRARAAALQPDGSIVAAGFAIRTSGIHENFAAVRYLPDGALDTAFGGDGKVQVSFGSCCQFANEVLLQRDGKLVLVGYPDSESSDSDFTLARLNRNGSLDPNFGTAGKVRTSFGDLNGGANGAVLQPDGRIVAVGFQAFYPTPKGVQFALARYLAR</sequence>
<dbReference type="OrthoDB" id="9805017at2"/>
<evidence type="ECO:0000313" key="4">
    <source>
        <dbReference type="Proteomes" id="UP000315891"/>
    </source>
</evidence>
<name>A0A516V2S7_9GAMM</name>
<feature type="transmembrane region" description="Helical" evidence="2">
    <location>
        <begin position="49"/>
        <end position="69"/>
    </location>
</feature>
<dbReference type="Gene3D" id="2.80.10.50">
    <property type="match status" value="3"/>
</dbReference>
<gene>
    <name evidence="3" type="ORF">FNZ56_02490</name>
</gene>
<reference evidence="3 4" key="1">
    <citation type="submission" date="2019-07" db="EMBL/GenBank/DDBJ databases">
        <title>Lysobacter weifangensis sp. nov., isolated from bensulfuron-methyl contaminated farmland soil.</title>
        <authorList>
            <person name="Zhao H."/>
        </authorList>
    </citation>
    <scope>NUCLEOTIDE SEQUENCE [LARGE SCALE GENOMIC DNA]</scope>
    <source>
        <strain evidence="3 4">CC-Bw-6</strain>
    </source>
</reference>
<keyword evidence="2" id="KW-0472">Membrane</keyword>
<keyword evidence="4" id="KW-1185">Reference proteome</keyword>
<dbReference type="Proteomes" id="UP000315891">
    <property type="component" value="Chromosome"/>
</dbReference>
<feature type="region of interest" description="Disordered" evidence="1">
    <location>
        <begin position="1"/>
        <end position="23"/>
    </location>
</feature>
<dbReference type="SUPFAM" id="SSF63829">
    <property type="entry name" value="Calcium-dependent phosphotriesterase"/>
    <property type="match status" value="2"/>
</dbReference>
<evidence type="ECO:0008006" key="5">
    <source>
        <dbReference type="Google" id="ProtNLM"/>
    </source>
</evidence>
<accession>A0A516V2S7</accession>